<sequence>MNVCVRTVSRICNLVKEQVDLGQEVNVSSKKKGNVGRKRKELDLARTAMVPLNIRRTIRSLARCLGVPPSMLHDRFQLQEPKCITNTVKPFLKPANKIARLKFCISMMDKHWISTPYPSCKSMNNMVHIEVKWYDMTRVKNNYYVLPGEPEPERIVSNTNNIRKVMFLTAVANPWYNDEVEMRFDGKIGTWAFVVEKEAQQSSQAEIEERLR</sequence>
<keyword evidence="2" id="KW-1185">Reference proteome</keyword>
<dbReference type="PANTHER" id="PTHR47169:SF2">
    <property type="entry name" value="OS01G0541250 PROTEIN"/>
    <property type="match status" value="1"/>
</dbReference>
<dbReference type="Gene3D" id="3.30.420.10">
    <property type="entry name" value="Ribonuclease H-like superfamily/Ribonuclease H"/>
    <property type="match status" value="1"/>
</dbReference>
<name>A0A8I6WIG0_HORVV</name>
<reference evidence="2" key="1">
    <citation type="journal article" date="2012" name="Nature">
        <title>A physical, genetic and functional sequence assembly of the barley genome.</title>
        <authorList>
            <consortium name="The International Barley Genome Sequencing Consortium"/>
            <person name="Mayer K.F."/>
            <person name="Waugh R."/>
            <person name="Brown J.W."/>
            <person name="Schulman A."/>
            <person name="Langridge P."/>
            <person name="Platzer M."/>
            <person name="Fincher G.B."/>
            <person name="Muehlbauer G.J."/>
            <person name="Sato K."/>
            <person name="Close T.J."/>
            <person name="Wise R.P."/>
            <person name="Stein N."/>
        </authorList>
    </citation>
    <scope>NUCLEOTIDE SEQUENCE [LARGE SCALE GENOMIC DNA]</scope>
    <source>
        <strain evidence="2">cv. Morex</strain>
    </source>
</reference>
<organism evidence="1 2">
    <name type="scientific">Hordeum vulgare subsp. vulgare</name>
    <name type="common">Domesticated barley</name>
    <dbReference type="NCBI Taxonomy" id="112509"/>
    <lineage>
        <taxon>Eukaryota</taxon>
        <taxon>Viridiplantae</taxon>
        <taxon>Streptophyta</taxon>
        <taxon>Embryophyta</taxon>
        <taxon>Tracheophyta</taxon>
        <taxon>Spermatophyta</taxon>
        <taxon>Magnoliopsida</taxon>
        <taxon>Liliopsida</taxon>
        <taxon>Poales</taxon>
        <taxon>Poaceae</taxon>
        <taxon>BOP clade</taxon>
        <taxon>Pooideae</taxon>
        <taxon>Triticodae</taxon>
        <taxon>Triticeae</taxon>
        <taxon>Hordeinae</taxon>
        <taxon>Hordeum</taxon>
    </lineage>
</organism>
<dbReference type="GO" id="GO:0003676">
    <property type="term" value="F:nucleic acid binding"/>
    <property type="evidence" value="ECO:0007669"/>
    <property type="project" value="InterPro"/>
</dbReference>
<accession>A0A8I6WIG0</accession>
<dbReference type="InterPro" id="IPR036397">
    <property type="entry name" value="RNaseH_sf"/>
</dbReference>
<evidence type="ECO:0000313" key="1">
    <source>
        <dbReference type="EnsemblPlants" id="HORVU.MOREX.r3.1HG0034760.1.CDS1"/>
    </source>
</evidence>
<dbReference type="PANTHER" id="PTHR47169">
    <property type="entry name" value="OS01G0541250 PROTEIN"/>
    <property type="match status" value="1"/>
</dbReference>
<dbReference type="Proteomes" id="UP000011116">
    <property type="component" value="Chromosome 1H"/>
</dbReference>
<reference evidence="1" key="3">
    <citation type="submission" date="2022-01" db="UniProtKB">
        <authorList>
            <consortium name="EnsemblPlants"/>
        </authorList>
    </citation>
    <scope>IDENTIFICATION</scope>
    <source>
        <strain evidence="1">subsp. vulgare</strain>
    </source>
</reference>
<proteinExistence type="predicted"/>
<dbReference type="EnsemblPlants" id="HORVU.MOREX.r3.1HG0034760.1">
    <property type="protein sequence ID" value="HORVU.MOREX.r3.1HG0034760.1.CDS1"/>
    <property type="gene ID" value="HORVU.MOREX.r3.1HG0034760"/>
</dbReference>
<evidence type="ECO:0000313" key="2">
    <source>
        <dbReference type="Proteomes" id="UP000011116"/>
    </source>
</evidence>
<dbReference type="Gramene" id="HORVU.MOREX.r3.1HG0034760.1">
    <property type="protein sequence ID" value="HORVU.MOREX.r3.1HG0034760.1.CDS1"/>
    <property type="gene ID" value="HORVU.MOREX.r3.1HG0034760"/>
</dbReference>
<reference evidence="1" key="2">
    <citation type="submission" date="2020-10" db="EMBL/GenBank/DDBJ databases">
        <authorList>
            <person name="Scholz U."/>
            <person name="Mascher M."/>
            <person name="Fiebig A."/>
        </authorList>
    </citation>
    <scope>NUCLEOTIDE SEQUENCE [LARGE SCALE GENOMIC DNA]</scope>
    <source>
        <strain evidence="1">cv. Morex</strain>
    </source>
</reference>
<dbReference type="AlphaFoldDB" id="A0A8I6WIG0"/>
<protein>
    <submittedName>
        <fullName evidence="1">Uncharacterized protein</fullName>
    </submittedName>
</protein>